<dbReference type="EMBL" id="CP001339">
    <property type="protein sequence ID" value="ACL73167.1"/>
    <property type="molecule type" value="Genomic_DNA"/>
</dbReference>
<dbReference type="Proteomes" id="UP000002383">
    <property type="component" value="Chromosome"/>
</dbReference>
<reference evidence="1 2" key="1">
    <citation type="journal article" date="2011" name="Stand. Genomic Sci.">
        <title>Complete genome sequence of 'Thioalkalivibrio sulfidophilus' HL-EbGr7.</title>
        <authorList>
            <person name="Muyzer G."/>
            <person name="Sorokin D.Y."/>
            <person name="Mavromatis K."/>
            <person name="Lapidus A."/>
            <person name="Clum A."/>
            <person name="Ivanova N."/>
            <person name="Pati A."/>
            <person name="d'Haeseleer P."/>
            <person name="Woyke T."/>
            <person name="Kyrpides N.C."/>
        </authorList>
    </citation>
    <scope>NUCLEOTIDE SEQUENCE [LARGE SCALE GENOMIC DNA]</scope>
    <source>
        <strain evidence="1 2">HL-EbGR7</strain>
    </source>
</reference>
<dbReference type="PANTHER" id="PTHR40455">
    <property type="entry name" value="ANTITOXIN HIGA"/>
    <property type="match status" value="1"/>
</dbReference>
<accession>B8GTS3</accession>
<keyword evidence="2" id="KW-1185">Reference proteome</keyword>
<proteinExistence type="predicted"/>
<dbReference type="RefSeq" id="WP_012638646.1">
    <property type="nucleotide sequence ID" value="NC_011901.1"/>
</dbReference>
<dbReference type="PANTHER" id="PTHR40455:SF1">
    <property type="entry name" value="ANTITOXIN HIGA"/>
    <property type="match status" value="1"/>
</dbReference>
<gene>
    <name evidence="1" type="ordered locus">Tgr7_2087</name>
</gene>
<protein>
    <submittedName>
        <fullName evidence="1">Putative transcription regulator with HTH domain protein</fullName>
    </submittedName>
</protein>
<dbReference type="eggNOG" id="COG5499">
    <property type="taxonomic scope" value="Bacteria"/>
</dbReference>
<dbReference type="KEGG" id="tgr:Tgr7_2087"/>
<name>B8GTS3_THISH</name>
<dbReference type="HOGENOM" id="CLU_125852_2_0_6"/>
<evidence type="ECO:0000313" key="1">
    <source>
        <dbReference type="EMBL" id="ACL73167.1"/>
    </source>
</evidence>
<sequence length="124" mass="14116">MDIRPIKTEADYEAALAEVEALWGATADTPEGDRLDVLITLVEAYEAKHHAIATPDPIEAILFRMEQLGMERKDLEPYIGHSGRVSEILHRQRPLSIRMIRKLWKELHIPLESLIEDSRHQGAA</sequence>
<dbReference type="AlphaFoldDB" id="B8GTS3"/>
<organism evidence="1 2">
    <name type="scientific">Thioalkalivibrio sulfidiphilus (strain HL-EbGR7)</name>
    <dbReference type="NCBI Taxonomy" id="396588"/>
    <lineage>
        <taxon>Bacteria</taxon>
        <taxon>Pseudomonadati</taxon>
        <taxon>Pseudomonadota</taxon>
        <taxon>Gammaproteobacteria</taxon>
        <taxon>Chromatiales</taxon>
        <taxon>Ectothiorhodospiraceae</taxon>
        <taxon>Thioalkalivibrio</taxon>
    </lineage>
</organism>
<dbReference type="STRING" id="396588.Tgr7_2087"/>
<dbReference type="OrthoDB" id="9796786at2"/>
<dbReference type="GO" id="GO:0006355">
    <property type="term" value="P:regulation of DNA-templated transcription"/>
    <property type="evidence" value="ECO:0007669"/>
    <property type="project" value="InterPro"/>
</dbReference>
<evidence type="ECO:0000313" key="2">
    <source>
        <dbReference type="Proteomes" id="UP000002383"/>
    </source>
</evidence>
<dbReference type="GO" id="GO:0001046">
    <property type="term" value="F:core promoter sequence-specific DNA binding"/>
    <property type="evidence" value="ECO:0007669"/>
    <property type="project" value="TreeGrafter"/>
</dbReference>
<dbReference type="InterPro" id="IPR039060">
    <property type="entry name" value="Antitox_HigA"/>
</dbReference>